<keyword evidence="3 8" id="KW-0479">Metal-binding</keyword>
<feature type="binding site" evidence="8">
    <location>
        <position position="27"/>
    </location>
    <ligand>
        <name>GTP</name>
        <dbReference type="ChEBI" id="CHEBI:37565"/>
    </ligand>
</feature>
<keyword evidence="6 8" id="KW-0342">GTP-binding</keyword>
<evidence type="ECO:0000256" key="5">
    <source>
        <dbReference type="ARBA" id="ARBA00022842"/>
    </source>
</evidence>
<keyword evidence="2 8" id="KW-0808">Transferase</keyword>
<comment type="caution">
    <text evidence="10">The sequence shown here is derived from an EMBL/GenBank/DDBJ whole genome shotgun (WGS) entry which is preliminary data.</text>
</comment>
<evidence type="ECO:0000256" key="6">
    <source>
        <dbReference type="ARBA" id="ARBA00023134"/>
    </source>
</evidence>
<evidence type="ECO:0000313" key="11">
    <source>
        <dbReference type="Proteomes" id="UP000235916"/>
    </source>
</evidence>
<comment type="catalytic activity">
    <reaction evidence="8">
        <text>Mo-molybdopterin + GTP + H(+) = Mo-molybdopterin guanine dinucleotide + diphosphate</text>
        <dbReference type="Rhea" id="RHEA:34243"/>
        <dbReference type="ChEBI" id="CHEBI:15378"/>
        <dbReference type="ChEBI" id="CHEBI:33019"/>
        <dbReference type="ChEBI" id="CHEBI:37565"/>
        <dbReference type="ChEBI" id="CHEBI:71302"/>
        <dbReference type="ChEBI" id="CHEBI:71310"/>
        <dbReference type="EC" id="2.7.7.77"/>
    </reaction>
</comment>
<dbReference type="EC" id="2.7.7.77" evidence="8"/>
<feature type="binding site" evidence="8">
    <location>
        <position position="55"/>
    </location>
    <ligand>
        <name>GTP</name>
        <dbReference type="ChEBI" id="CHEBI:37565"/>
    </ligand>
</feature>
<evidence type="ECO:0000256" key="7">
    <source>
        <dbReference type="ARBA" id="ARBA00023150"/>
    </source>
</evidence>
<comment type="similarity">
    <text evidence="8">Belongs to the MobA family.</text>
</comment>
<comment type="domain">
    <text evidence="8">The N-terminal domain determines nucleotide recognition and specific binding, while the C-terminal domain determines the specific binding to the target protein.</text>
</comment>
<evidence type="ECO:0000256" key="8">
    <source>
        <dbReference type="HAMAP-Rule" id="MF_00316"/>
    </source>
</evidence>
<dbReference type="GO" id="GO:0005737">
    <property type="term" value="C:cytoplasm"/>
    <property type="evidence" value="ECO:0007669"/>
    <property type="project" value="UniProtKB-SubCell"/>
</dbReference>
<name>A0A2N8KVG9_9BURK</name>
<feature type="binding site" evidence="8">
    <location>
        <position position="103"/>
    </location>
    <ligand>
        <name>Mg(2+)</name>
        <dbReference type="ChEBI" id="CHEBI:18420"/>
    </ligand>
</feature>
<reference evidence="10 11" key="1">
    <citation type="submission" date="2018-01" db="EMBL/GenBank/DDBJ databases">
        <title>Draft genome sequence of Paucibacter aquatile CR182 isolated from freshwater of the Nakdong River.</title>
        <authorList>
            <person name="Choi A."/>
            <person name="Chung E.J."/>
        </authorList>
    </citation>
    <scope>NUCLEOTIDE SEQUENCE [LARGE SCALE GENOMIC DNA]</scope>
    <source>
        <strain evidence="10 11">CR182</strain>
    </source>
</reference>
<dbReference type="NCBIfam" id="TIGR02665">
    <property type="entry name" value="molyb_mobA"/>
    <property type="match status" value="1"/>
</dbReference>
<comment type="function">
    <text evidence="8">Transfers a GMP moiety from GTP to Mo-molybdopterin (Mo-MPT) cofactor (Moco or molybdenum cofactor) to form Mo-molybdopterin guanine dinucleotide (Mo-MGD) cofactor.</text>
</comment>
<protein>
    <recommendedName>
        <fullName evidence="8">Molybdenum cofactor guanylyltransferase</fullName>
        <shortName evidence="8">MoCo guanylyltransferase</shortName>
        <ecNumber evidence="8">2.7.7.77</ecNumber>
    </recommendedName>
    <alternativeName>
        <fullName evidence="8">GTP:molybdopterin guanylyltransferase</fullName>
    </alternativeName>
    <alternativeName>
        <fullName evidence="8">Mo-MPT guanylyltransferase</fullName>
    </alternativeName>
    <alternativeName>
        <fullName evidence="8">Molybdopterin guanylyltransferase</fullName>
    </alternativeName>
    <alternativeName>
        <fullName evidence="8">Molybdopterin-guanine dinucleotide synthase</fullName>
        <shortName evidence="8">MGD synthase</shortName>
    </alternativeName>
</protein>
<keyword evidence="1 8" id="KW-0963">Cytoplasm</keyword>
<sequence length="207" mass="22282">MSAPAREQITGLVLAGGRGSRMGGVAKGLQVLHGRPLLAHVLERLQPQVGPLLINANQELERHAQFGWPVIADNNDDYLGPLAGILAGLRACESDWLLCVPCDSPRLPRDLAARLARACTEAQADLAYAVCEGQAQPVFCLLRPHLADSAAQFLAEGGRKLERWQQMQAHCALHFDQPGDAAAFINLNSLSELHGLNPESPENPNHG</sequence>
<dbReference type="AlphaFoldDB" id="A0A2N8KVG9"/>
<comment type="cofactor">
    <cofactor evidence="8">
        <name>Mg(2+)</name>
        <dbReference type="ChEBI" id="CHEBI:18420"/>
    </cofactor>
</comment>
<dbReference type="HAMAP" id="MF_00316">
    <property type="entry name" value="MobA"/>
    <property type="match status" value="1"/>
</dbReference>
<keyword evidence="7 8" id="KW-0501">Molybdenum cofactor biosynthesis</keyword>
<evidence type="ECO:0000256" key="2">
    <source>
        <dbReference type="ARBA" id="ARBA00022679"/>
    </source>
</evidence>
<dbReference type="RefSeq" id="WP_102767371.1">
    <property type="nucleotide sequence ID" value="NZ_POSP01000003.1"/>
</dbReference>
<keyword evidence="5 8" id="KW-0460">Magnesium</keyword>
<feature type="domain" description="MobA-like NTP transferase" evidence="9">
    <location>
        <begin position="11"/>
        <end position="163"/>
    </location>
</feature>
<evidence type="ECO:0000256" key="3">
    <source>
        <dbReference type="ARBA" id="ARBA00022723"/>
    </source>
</evidence>
<evidence type="ECO:0000259" key="9">
    <source>
        <dbReference type="Pfam" id="PF12804"/>
    </source>
</evidence>
<evidence type="ECO:0000256" key="4">
    <source>
        <dbReference type="ARBA" id="ARBA00022741"/>
    </source>
</evidence>
<keyword evidence="10" id="KW-0548">Nucleotidyltransferase</keyword>
<dbReference type="SUPFAM" id="SSF53448">
    <property type="entry name" value="Nucleotide-diphospho-sugar transferases"/>
    <property type="match status" value="1"/>
</dbReference>
<organism evidence="10 11">
    <name type="scientific">Kinneretia aquatilis</name>
    <dbReference type="NCBI Taxonomy" id="2070761"/>
    <lineage>
        <taxon>Bacteria</taxon>
        <taxon>Pseudomonadati</taxon>
        <taxon>Pseudomonadota</taxon>
        <taxon>Betaproteobacteria</taxon>
        <taxon>Burkholderiales</taxon>
        <taxon>Sphaerotilaceae</taxon>
        <taxon>Roseateles</taxon>
    </lineage>
</organism>
<evidence type="ECO:0000313" key="10">
    <source>
        <dbReference type="EMBL" id="PND37453.1"/>
    </source>
</evidence>
<dbReference type="Proteomes" id="UP000235916">
    <property type="component" value="Unassembled WGS sequence"/>
</dbReference>
<keyword evidence="11" id="KW-1185">Reference proteome</keyword>
<dbReference type="EMBL" id="POSP01000003">
    <property type="protein sequence ID" value="PND37453.1"/>
    <property type="molecule type" value="Genomic_DNA"/>
</dbReference>
<dbReference type="GO" id="GO:0061603">
    <property type="term" value="F:molybdenum cofactor guanylyltransferase activity"/>
    <property type="evidence" value="ECO:0007669"/>
    <property type="project" value="UniProtKB-EC"/>
</dbReference>
<dbReference type="GO" id="GO:0005525">
    <property type="term" value="F:GTP binding"/>
    <property type="evidence" value="ECO:0007669"/>
    <property type="project" value="UniProtKB-UniRule"/>
</dbReference>
<dbReference type="PANTHER" id="PTHR19136:SF81">
    <property type="entry name" value="MOLYBDENUM COFACTOR GUANYLYLTRANSFERASE"/>
    <property type="match status" value="1"/>
</dbReference>
<comment type="subcellular location">
    <subcellularLocation>
        <location evidence="8">Cytoplasm</location>
    </subcellularLocation>
</comment>
<dbReference type="InterPro" id="IPR029044">
    <property type="entry name" value="Nucleotide-diphossugar_trans"/>
</dbReference>
<dbReference type="InterPro" id="IPR025877">
    <property type="entry name" value="MobA-like_NTP_Trfase"/>
</dbReference>
<dbReference type="Pfam" id="PF12804">
    <property type="entry name" value="NTP_transf_3"/>
    <property type="match status" value="1"/>
</dbReference>
<accession>A0A2N8KVG9</accession>
<dbReference type="CDD" id="cd02503">
    <property type="entry name" value="MobA"/>
    <property type="match status" value="1"/>
</dbReference>
<keyword evidence="4 8" id="KW-0547">Nucleotide-binding</keyword>
<proteinExistence type="inferred from homology"/>
<dbReference type="Gene3D" id="3.90.550.10">
    <property type="entry name" value="Spore Coat Polysaccharide Biosynthesis Protein SpsA, Chain A"/>
    <property type="match status" value="1"/>
</dbReference>
<dbReference type="OrthoDB" id="9788394at2"/>
<dbReference type="PANTHER" id="PTHR19136">
    <property type="entry name" value="MOLYBDENUM COFACTOR GUANYLYLTRANSFERASE"/>
    <property type="match status" value="1"/>
</dbReference>
<feature type="binding site" evidence="8">
    <location>
        <position position="103"/>
    </location>
    <ligand>
        <name>GTP</name>
        <dbReference type="ChEBI" id="CHEBI:37565"/>
    </ligand>
</feature>
<dbReference type="InterPro" id="IPR013482">
    <property type="entry name" value="Molybde_CF_guanTrfase"/>
</dbReference>
<feature type="binding site" evidence="8">
    <location>
        <begin position="14"/>
        <end position="16"/>
    </location>
    <ligand>
        <name>GTP</name>
        <dbReference type="ChEBI" id="CHEBI:37565"/>
    </ligand>
</feature>
<dbReference type="GO" id="GO:0046872">
    <property type="term" value="F:metal ion binding"/>
    <property type="evidence" value="ECO:0007669"/>
    <property type="project" value="UniProtKB-KW"/>
</dbReference>
<evidence type="ECO:0000256" key="1">
    <source>
        <dbReference type="ARBA" id="ARBA00022490"/>
    </source>
</evidence>
<dbReference type="GO" id="GO:1902758">
    <property type="term" value="P:bis(molybdopterin guanine dinucleotide)molybdenum biosynthetic process"/>
    <property type="evidence" value="ECO:0007669"/>
    <property type="project" value="TreeGrafter"/>
</dbReference>
<feature type="binding site" evidence="8">
    <location>
        <position position="73"/>
    </location>
    <ligand>
        <name>GTP</name>
        <dbReference type="ChEBI" id="CHEBI:37565"/>
    </ligand>
</feature>
<comment type="subunit">
    <text evidence="8">Monomer.</text>
</comment>
<gene>
    <name evidence="8" type="primary">mobA</name>
    <name evidence="10" type="ORF">C1O66_07890</name>
</gene>